<evidence type="ECO:0000256" key="4">
    <source>
        <dbReference type="ARBA" id="ARBA00022490"/>
    </source>
</evidence>
<comment type="subcellular location">
    <subcellularLocation>
        <location evidence="1">Cell junction</location>
    </subcellularLocation>
    <subcellularLocation>
        <location evidence="2">Cytoplasm</location>
        <location evidence="2">Cytoskeleton</location>
        <location evidence="2">Microtubule organizing center</location>
        <location evidence="2">Centrosome</location>
    </subcellularLocation>
</comment>
<dbReference type="PANTHER" id="PTHR46507:SF4">
    <property type="entry name" value="SSX FAMILY MEMBER 2 INTERACTING PROTEIN"/>
    <property type="match status" value="1"/>
</dbReference>
<evidence type="ECO:0000256" key="7">
    <source>
        <dbReference type="ARBA" id="ARBA00023054"/>
    </source>
</evidence>
<feature type="coiled-coil region" evidence="9">
    <location>
        <begin position="374"/>
        <end position="420"/>
    </location>
</feature>
<evidence type="ECO:0000256" key="10">
    <source>
        <dbReference type="SAM" id="MobiDB-lite"/>
    </source>
</evidence>
<feature type="compositionally biased region" description="Polar residues" evidence="10">
    <location>
        <begin position="539"/>
        <end position="549"/>
    </location>
</feature>
<evidence type="ECO:0000256" key="5">
    <source>
        <dbReference type="ARBA" id="ARBA00022889"/>
    </source>
</evidence>
<dbReference type="GO" id="GO:0034451">
    <property type="term" value="C:centriolar satellite"/>
    <property type="evidence" value="ECO:0007669"/>
    <property type="project" value="TreeGrafter"/>
</dbReference>
<evidence type="ECO:0000256" key="3">
    <source>
        <dbReference type="ARBA" id="ARBA00009291"/>
    </source>
</evidence>
<dbReference type="GO" id="GO:0007155">
    <property type="term" value="P:cell adhesion"/>
    <property type="evidence" value="ECO:0007669"/>
    <property type="project" value="UniProtKB-KW"/>
</dbReference>
<sequence>MNQSTYKADYIPFDWMHNNFNSNTDFCSSENVDDCLRYLSREFGALGYPSIYTDENDCEYSVNCDIVQLLNVAYELLGNRREGEQAKEDLECRNRGLIEDLKAINRKNSHLKESLEQCDRKYKSALEKERQLKEKNKELTQQLKTERDETKRLASQMQQQKKTYQIEMRKSENSMSQMKSRMNQILTDKNPNKKIANITSPNLLQRNSNQRGKWKTGSVANSKFEEMYNSVISTYEARCQEMMKEISTFHSCLEFIQGLLLDMISQFKLEDNASNRISSTLIPLQAILNGSDLQKSLEERFSYLLQQIKDSVLQQSISSTKQNAIEDAALKTKVLQCKENMPDFKASEQADIGERINQESVQSILKSNVQSMSAEELGVEKERLKKEKAELTATLSLLEKEKAELEVRKLDVIKMALRQEESKPQWHQNLSTVPSFSVIQTNGGLTAVPCAQQLGSCLSAPDQHAQTLSPLWNSDCLKRNNTNQPITEPVHQPSKTSSQLHVAELQKEPGSEVANLPKWAIAAIHSPPNQPVETETETVSNESLNVSTVSSSEEQSLALLQSAMEDIESRRKQVSL</sequence>
<dbReference type="GO" id="GO:0036064">
    <property type="term" value="C:ciliary basal body"/>
    <property type="evidence" value="ECO:0007669"/>
    <property type="project" value="TreeGrafter"/>
</dbReference>
<dbReference type="PANTHER" id="PTHR46507">
    <property type="entry name" value="AFADIN- AND ALPHA-ACTININ-BINDING PROTEIN"/>
    <property type="match status" value="1"/>
</dbReference>
<evidence type="ECO:0008006" key="13">
    <source>
        <dbReference type="Google" id="ProtNLM"/>
    </source>
</evidence>
<keyword evidence="12" id="KW-1185">Reference proteome</keyword>
<keyword evidence="8" id="KW-0206">Cytoskeleton</keyword>
<name>A0AAV6UHD5_9ARAC</name>
<dbReference type="Pfam" id="PF11559">
    <property type="entry name" value="ADIP"/>
    <property type="match status" value="1"/>
</dbReference>
<dbReference type="EMBL" id="JAFNEN010000414">
    <property type="protein sequence ID" value="KAG8183497.1"/>
    <property type="molecule type" value="Genomic_DNA"/>
</dbReference>
<evidence type="ECO:0000256" key="6">
    <source>
        <dbReference type="ARBA" id="ARBA00022949"/>
    </source>
</evidence>
<comment type="caution">
    <text evidence="11">The sequence shown here is derived from an EMBL/GenBank/DDBJ whole genome shotgun (WGS) entry which is preliminary data.</text>
</comment>
<evidence type="ECO:0000313" key="12">
    <source>
        <dbReference type="Proteomes" id="UP000827092"/>
    </source>
</evidence>
<feature type="compositionally biased region" description="Basic and acidic residues" evidence="10">
    <location>
        <begin position="133"/>
        <end position="152"/>
    </location>
</feature>
<dbReference type="InterPro" id="IPR052300">
    <property type="entry name" value="Adhesion_Centrosome_assoc"/>
</dbReference>
<dbReference type="Proteomes" id="UP000827092">
    <property type="component" value="Unassembled WGS sequence"/>
</dbReference>
<evidence type="ECO:0000256" key="2">
    <source>
        <dbReference type="ARBA" id="ARBA00004300"/>
    </source>
</evidence>
<accession>A0AAV6UHD5</accession>
<dbReference type="GO" id="GO:0035735">
    <property type="term" value="P:intraciliary transport involved in cilium assembly"/>
    <property type="evidence" value="ECO:0007669"/>
    <property type="project" value="TreeGrafter"/>
</dbReference>
<keyword evidence="5" id="KW-0130">Cell adhesion</keyword>
<keyword evidence="4" id="KW-0963">Cytoplasm</keyword>
<evidence type="ECO:0000256" key="1">
    <source>
        <dbReference type="ARBA" id="ARBA00004282"/>
    </source>
</evidence>
<comment type="similarity">
    <text evidence="3">Belongs to the ADIP family.</text>
</comment>
<protein>
    <recommendedName>
        <fullName evidence="13">Afadin-and alpha-actinin-binding protein</fullName>
    </recommendedName>
</protein>
<dbReference type="InterPro" id="IPR021622">
    <property type="entry name" value="Afadin/alpha-actinin-bd"/>
</dbReference>
<evidence type="ECO:0000313" key="11">
    <source>
        <dbReference type="EMBL" id="KAG8183497.1"/>
    </source>
</evidence>
<reference evidence="11 12" key="1">
    <citation type="journal article" date="2022" name="Nat. Ecol. Evol.">
        <title>A masculinizing supergene underlies an exaggerated male reproductive morph in a spider.</title>
        <authorList>
            <person name="Hendrickx F."/>
            <person name="De Corte Z."/>
            <person name="Sonet G."/>
            <person name="Van Belleghem S.M."/>
            <person name="Kostlbacher S."/>
            <person name="Vangestel C."/>
        </authorList>
    </citation>
    <scope>NUCLEOTIDE SEQUENCE [LARGE SCALE GENOMIC DNA]</scope>
    <source>
        <strain evidence="11">W744_W776</strain>
    </source>
</reference>
<organism evidence="11 12">
    <name type="scientific">Oedothorax gibbosus</name>
    <dbReference type="NCBI Taxonomy" id="931172"/>
    <lineage>
        <taxon>Eukaryota</taxon>
        <taxon>Metazoa</taxon>
        <taxon>Ecdysozoa</taxon>
        <taxon>Arthropoda</taxon>
        <taxon>Chelicerata</taxon>
        <taxon>Arachnida</taxon>
        <taxon>Araneae</taxon>
        <taxon>Araneomorphae</taxon>
        <taxon>Entelegynae</taxon>
        <taxon>Araneoidea</taxon>
        <taxon>Linyphiidae</taxon>
        <taxon>Erigoninae</taxon>
        <taxon>Oedothorax</taxon>
    </lineage>
</organism>
<proteinExistence type="inferred from homology"/>
<evidence type="ECO:0000256" key="8">
    <source>
        <dbReference type="ARBA" id="ARBA00023212"/>
    </source>
</evidence>
<dbReference type="AlphaFoldDB" id="A0AAV6UHD5"/>
<feature type="region of interest" description="Disordered" evidence="10">
    <location>
        <begin position="527"/>
        <end position="557"/>
    </location>
</feature>
<gene>
    <name evidence="11" type="ORF">JTE90_003849</name>
</gene>
<keyword evidence="6" id="KW-0965">Cell junction</keyword>
<dbReference type="GO" id="GO:0070161">
    <property type="term" value="C:anchoring junction"/>
    <property type="evidence" value="ECO:0007669"/>
    <property type="project" value="UniProtKB-SubCell"/>
</dbReference>
<evidence type="ECO:0000256" key="9">
    <source>
        <dbReference type="SAM" id="Coils"/>
    </source>
</evidence>
<feature type="compositionally biased region" description="Polar residues" evidence="10">
    <location>
        <begin position="153"/>
        <end position="163"/>
    </location>
</feature>
<feature type="region of interest" description="Disordered" evidence="10">
    <location>
        <begin position="133"/>
        <end position="174"/>
    </location>
</feature>
<keyword evidence="7 9" id="KW-0175">Coiled coil</keyword>